<gene>
    <name evidence="2" type="ORF">EZS28_015153</name>
</gene>
<comment type="caution">
    <text evidence="2">The sequence shown here is derived from an EMBL/GenBank/DDBJ whole genome shotgun (WGS) entry which is preliminary data.</text>
</comment>
<protein>
    <submittedName>
        <fullName evidence="2">Uncharacterized protein</fullName>
    </submittedName>
</protein>
<dbReference type="Proteomes" id="UP000324800">
    <property type="component" value="Unassembled WGS sequence"/>
</dbReference>
<evidence type="ECO:0000313" key="2">
    <source>
        <dbReference type="EMBL" id="KAA6389322.1"/>
    </source>
</evidence>
<sequence>MLEIERQDSLKYFPKFNNQYLKHQQVQSYQQQNKSQDQKRKVQTKRNYRTNQSELQLMEQMTMENKTNLSTQSNPYTSLTETMVSEGMTAGCSYRPLSMEMLIPRDNFSKISANTPFNNVN</sequence>
<evidence type="ECO:0000313" key="3">
    <source>
        <dbReference type="Proteomes" id="UP000324800"/>
    </source>
</evidence>
<evidence type="ECO:0000256" key="1">
    <source>
        <dbReference type="SAM" id="MobiDB-lite"/>
    </source>
</evidence>
<accession>A0A5J4W3T0</accession>
<feature type="region of interest" description="Disordered" evidence="1">
    <location>
        <begin position="24"/>
        <end position="53"/>
    </location>
</feature>
<reference evidence="2 3" key="1">
    <citation type="submission" date="2019-03" db="EMBL/GenBank/DDBJ databases">
        <title>Single cell metagenomics reveals metabolic interactions within the superorganism composed of flagellate Streblomastix strix and complex community of Bacteroidetes bacteria on its surface.</title>
        <authorList>
            <person name="Treitli S.C."/>
            <person name="Kolisko M."/>
            <person name="Husnik F."/>
            <person name="Keeling P."/>
            <person name="Hampl V."/>
        </authorList>
    </citation>
    <scope>NUCLEOTIDE SEQUENCE [LARGE SCALE GENOMIC DNA]</scope>
    <source>
        <strain evidence="2">ST1C</strain>
    </source>
</reference>
<dbReference type="AlphaFoldDB" id="A0A5J4W3T0"/>
<dbReference type="EMBL" id="SNRW01003632">
    <property type="protein sequence ID" value="KAA6389322.1"/>
    <property type="molecule type" value="Genomic_DNA"/>
</dbReference>
<organism evidence="2 3">
    <name type="scientific">Streblomastix strix</name>
    <dbReference type="NCBI Taxonomy" id="222440"/>
    <lineage>
        <taxon>Eukaryota</taxon>
        <taxon>Metamonada</taxon>
        <taxon>Preaxostyla</taxon>
        <taxon>Oxymonadida</taxon>
        <taxon>Streblomastigidae</taxon>
        <taxon>Streblomastix</taxon>
    </lineage>
</organism>
<name>A0A5J4W3T0_9EUKA</name>
<feature type="compositionally biased region" description="Low complexity" evidence="1">
    <location>
        <begin position="24"/>
        <end position="35"/>
    </location>
</feature>
<proteinExistence type="predicted"/>